<sequence length="416" mass="43374">MKLKLLATAAVGAAALVLGQTPEGSLSVLSQAAAQVRPQVGAALKAASDLLKAGKAQEAMAKIREAEAVPGRNADENATLEGLRLSAASRLGDADGMVKAYDALNAAGKLPAANKLPTMESIAGTYLRAGNGAKALEWVNKYYAAGGNSPAMKQVQSAAQLRSGDVGTILKDTLADISADEKAGRAPSQDKLNTALWAANKKGDSGTESVLIQKLLNYYPTKQLWAQSLGTLQSKKGFAAGRYQVDILRLKLATDNMSGANDYMELAQLAGAAGYPDEGKKVLEKGFATGVVKPTDDNARPKRLADLLDKRIAEAKAAQATAEQTARGAREGDDLVKLGFALVQRGQAAPGIKLIDEGIAKGNLKRPDDAKLYLGLAQFLAGESAKAQATWRTVKGADGSADLAGLWSVYARSAKK</sequence>
<dbReference type="OrthoDB" id="8875254at2"/>
<keyword evidence="2" id="KW-1185">Reference proteome</keyword>
<proteinExistence type="predicted"/>
<gene>
    <name evidence="1" type="ORF">CDN99_10355</name>
</gene>
<reference evidence="1 2" key="1">
    <citation type="journal article" date="2008" name="Int. J. Syst. Evol. Microbiol.">
        <title>Description of Roseateles aquatilis sp. nov. and Roseateles terrae sp. nov., in the class Betaproteobacteria, and emended description of the genus Roseateles.</title>
        <authorList>
            <person name="Gomila M."/>
            <person name="Bowien B."/>
            <person name="Falsen E."/>
            <person name="Moore E.R."/>
            <person name="Lalucat J."/>
        </authorList>
    </citation>
    <scope>NUCLEOTIDE SEQUENCE [LARGE SCALE GENOMIC DNA]</scope>
    <source>
        <strain evidence="1 2">CCUG 48205</strain>
    </source>
</reference>
<evidence type="ECO:0000313" key="2">
    <source>
        <dbReference type="Proteomes" id="UP000197468"/>
    </source>
</evidence>
<dbReference type="AlphaFoldDB" id="A0A246JFT6"/>
<organism evidence="1 2">
    <name type="scientific">Roseateles aquatilis</name>
    <dbReference type="NCBI Taxonomy" id="431061"/>
    <lineage>
        <taxon>Bacteria</taxon>
        <taxon>Pseudomonadati</taxon>
        <taxon>Pseudomonadota</taxon>
        <taxon>Betaproteobacteria</taxon>
        <taxon>Burkholderiales</taxon>
        <taxon>Sphaerotilaceae</taxon>
        <taxon>Roseateles</taxon>
    </lineage>
</organism>
<name>A0A246JFT6_9BURK</name>
<accession>A0A246JFT6</accession>
<dbReference type="EMBL" id="NIOF01000003">
    <property type="protein sequence ID" value="OWQ91534.1"/>
    <property type="molecule type" value="Genomic_DNA"/>
</dbReference>
<dbReference type="RefSeq" id="WP_088384762.1">
    <property type="nucleotide sequence ID" value="NZ_NIOF01000003.1"/>
</dbReference>
<protein>
    <submittedName>
        <fullName evidence="1">Uncharacterized protein</fullName>
    </submittedName>
</protein>
<dbReference type="Proteomes" id="UP000197468">
    <property type="component" value="Unassembled WGS sequence"/>
</dbReference>
<evidence type="ECO:0000313" key="1">
    <source>
        <dbReference type="EMBL" id="OWQ91534.1"/>
    </source>
</evidence>
<comment type="caution">
    <text evidence="1">The sequence shown here is derived from an EMBL/GenBank/DDBJ whole genome shotgun (WGS) entry which is preliminary data.</text>
</comment>